<evidence type="ECO:0000259" key="2">
    <source>
        <dbReference type="Pfam" id="PF13454"/>
    </source>
</evidence>
<evidence type="ECO:0000313" key="4">
    <source>
        <dbReference type="Proteomes" id="UP000198822"/>
    </source>
</evidence>
<dbReference type="OrthoDB" id="3653265at2"/>
<sequence length="637" mass="66450">MAASAGSADGAASFDAVIVGGGPRGVATVLRLAARVDSDAPPVRVAIVDAVEIGAGATWRTDQPAAYLNNTTAATTTIHPDESTPMSGPAAPGPDLVAWAASVVDAGEHATGAWVVDEAATLHGDDFPTRRLQGAYFRDQLDAAIASGRVTVDETIGLAIDVRSHDGGATVVLEDGRELSAPTVVLAQGMVQAQPTTEVAAFTAFAERHGLAYVGPGMPGEQDWTLVPSAAPGTERPVVLVRGLGATFFDVVGDLVGRWGGSFVAVPGDPHGRLRYVPSGREPRLVASSGRGLPYRAKPDGGRVAPGTPRYATPERFARWEASTGFNLRRDVWPVLARDFAFAHLDALARARPDAVAPGWLDALDAATDLPSIERVLGEWTLDERELWHVDWLRRPTRGKPVSAEGWAEIVQRHVDDELASMTESAMSPRAAVNRMMQALRGQVVRLALRGALTGKSAVHDVFGWFDGDGLFLASGPPAGRTREVLALIEAGVLDLLGPELTIERDESSGLFVATSPISGRSESAPVLVETRMSKGRVGSTSDPLLQSLLARGAARLHAFAGVEGDGLDTSPALVDEESSTGHNLVSASGDLDPSVVVLGIPASTTQPGSAIGATPGKPSPLLAGADVAAKQILLRR</sequence>
<proteinExistence type="predicted"/>
<dbReference type="SUPFAM" id="SSF51905">
    <property type="entry name" value="FAD/NAD(P)-binding domain"/>
    <property type="match status" value="1"/>
</dbReference>
<evidence type="ECO:0000313" key="3">
    <source>
        <dbReference type="EMBL" id="SDH86264.1"/>
    </source>
</evidence>
<gene>
    <name evidence="3" type="ORF">SAMN04489720_2641</name>
</gene>
<organism evidence="3 4">
    <name type="scientific">Agrococcus jejuensis</name>
    <dbReference type="NCBI Taxonomy" id="399736"/>
    <lineage>
        <taxon>Bacteria</taxon>
        <taxon>Bacillati</taxon>
        <taxon>Actinomycetota</taxon>
        <taxon>Actinomycetes</taxon>
        <taxon>Micrococcales</taxon>
        <taxon>Microbacteriaceae</taxon>
        <taxon>Agrococcus</taxon>
    </lineage>
</organism>
<dbReference type="Pfam" id="PF13454">
    <property type="entry name" value="NAD_binding_9"/>
    <property type="match status" value="1"/>
</dbReference>
<dbReference type="InterPro" id="IPR052189">
    <property type="entry name" value="L-asp_N-monooxygenase_NS-form"/>
</dbReference>
<dbReference type="STRING" id="399736.SAMN04489720_2641"/>
<reference evidence="4" key="1">
    <citation type="submission" date="2016-10" db="EMBL/GenBank/DDBJ databases">
        <authorList>
            <person name="Varghese N."/>
            <person name="Submissions S."/>
        </authorList>
    </citation>
    <scope>NUCLEOTIDE SEQUENCE [LARGE SCALE GENOMIC DNA]</scope>
    <source>
        <strain evidence="4">DSM 22002</strain>
    </source>
</reference>
<dbReference type="AlphaFoldDB" id="A0A1G8FVU2"/>
<accession>A0A1G8FVU2</accession>
<protein>
    <submittedName>
        <fullName evidence="3">FAD-NAD(P)-binding</fullName>
    </submittedName>
</protein>
<dbReference type="PANTHER" id="PTHR40254:SF1">
    <property type="entry name" value="BLR0577 PROTEIN"/>
    <property type="match status" value="1"/>
</dbReference>
<dbReference type="Gene3D" id="3.50.50.60">
    <property type="entry name" value="FAD/NAD(P)-binding domain"/>
    <property type="match status" value="1"/>
</dbReference>
<dbReference type="InterPro" id="IPR038732">
    <property type="entry name" value="HpyO/CreE_NAD-binding"/>
</dbReference>
<keyword evidence="4" id="KW-1185">Reference proteome</keyword>
<evidence type="ECO:0000256" key="1">
    <source>
        <dbReference type="SAM" id="MobiDB-lite"/>
    </source>
</evidence>
<dbReference type="RefSeq" id="WP_092505702.1">
    <property type="nucleotide sequence ID" value="NZ_LT629695.1"/>
</dbReference>
<dbReference type="InterPro" id="IPR036188">
    <property type="entry name" value="FAD/NAD-bd_sf"/>
</dbReference>
<dbReference type="Proteomes" id="UP000198822">
    <property type="component" value="Chromosome I"/>
</dbReference>
<feature type="domain" description="FAD-dependent urate hydroxylase HpyO/Asp monooxygenase CreE-like FAD/NAD(P)-binding" evidence="2">
    <location>
        <begin position="17"/>
        <end position="190"/>
    </location>
</feature>
<name>A0A1G8FVU2_9MICO</name>
<dbReference type="PANTHER" id="PTHR40254">
    <property type="entry name" value="BLR0577 PROTEIN"/>
    <property type="match status" value="1"/>
</dbReference>
<dbReference type="EMBL" id="LT629695">
    <property type="protein sequence ID" value="SDH86264.1"/>
    <property type="molecule type" value="Genomic_DNA"/>
</dbReference>
<feature type="region of interest" description="Disordered" evidence="1">
    <location>
        <begin position="288"/>
        <end position="309"/>
    </location>
</feature>